<sequence>MKKFDGEEVLYTEDNPKEIFDKWQRKFKQNLDFQLNGLKKGPYESHGFYINENPQVILEEYMNFLKEKLVEKFKIKSDLSGSNFYEWCLSNKKLREELKPLIFLGKEVETYLILPRPEIPEDFLIEYISKQNSKLGIIGPQTSSEISLDKTPKNALTSNKVPKLKIPKEKSTYSSVKILSLKELFQKDFGGLTEYVKMKKFLYKQSLLTEDLKCWIGKGDMGKIHLANTIKFIGIYFFKMKFSEKQIEKIAQDDFNLKISTGAVKKAKSEFGEITFKDYTLYTKV</sequence>
<evidence type="ECO:0000313" key="2">
    <source>
        <dbReference type="Proteomes" id="UP001596163"/>
    </source>
</evidence>
<name>A0ABW0BVS2_9BACT</name>
<evidence type="ECO:0000313" key="1">
    <source>
        <dbReference type="EMBL" id="MFC5191872.1"/>
    </source>
</evidence>
<organism evidence="1 2">
    <name type="scientific">Algoriphagus aquatilis</name>
    <dbReference type="NCBI Taxonomy" id="490186"/>
    <lineage>
        <taxon>Bacteria</taxon>
        <taxon>Pseudomonadati</taxon>
        <taxon>Bacteroidota</taxon>
        <taxon>Cytophagia</taxon>
        <taxon>Cytophagales</taxon>
        <taxon>Cyclobacteriaceae</taxon>
        <taxon>Algoriphagus</taxon>
    </lineage>
</organism>
<dbReference type="RefSeq" id="WP_377914323.1">
    <property type="nucleotide sequence ID" value="NZ_JBHSKS010000005.1"/>
</dbReference>
<dbReference type="EMBL" id="JBHSKS010000005">
    <property type="protein sequence ID" value="MFC5191872.1"/>
    <property type="molecule type" value="Genomic_DNA"/>
</dbReference>
<reference evidence="2" key="1">
    <citation type="journal article" date="2019" name="Int. J. Syst. Evol. Microbiol.">
        <title>The Global Catalogue of Microorganisms (GCM) 10K type strain sequencing project: providing services to taxonomists for standard genome sequencing and annotation.</title>
        <authorList>
            <consortium name="The Broad Institute Genomics Platform"/>
            <consortium name="The Broad Institute Genome Sequencing Center for Infectious Disease"/>
            <person name="Wu L."/>
            <person name="Ma J."/>
        </authorList>
    </citation>
    <scope>NUCLEOTIDE SEQUENCE [LARGE SCALE GENOMIC DNA]</scope>
    <source>
        <strain evidence="2">CGMCC 1.7030</strain>
    </source>
</reference>
<protein>
    <submittedName>
        <fullName evidence="1">Uncharacterized protein</fullName>
    </submittedName>
</protein>
<proteinExistence type="predicted"/>
<accession>A0ABW0BVS2</accession>
<dbReference type="Proteomes" id="UP001596163">
    <property type="component" value="Unassembled WGS sequence"/>
</dbReference>
<comment type="caution">
    <text evidence="1">The sequence shown here is derived from an EMBL/GenBank/DDBJ whole genome shotgun (WGS) entry which is preliminary data.</text>
</comment>
<keyword evidence="2" id="KW-1185">Reference proteome</keyword>
<gene>
    <name evidence="1" type="ORF">ACFPIK_08840</name>
</gene>